<protein>
    <submittedName>
        <fullName evidence="2">Glycosyltransferase family 4 protein</fullName>
    </submittedName>
</protein>
<dbReference type="Gene3D" id="3.40.50.2000">
    <property type="entry name" value="Glycogen Phosphorylase B"/>
    <property type="match status" value="1"/>
</dbReference>
<dbReference type="GO" id="GO:0016757">
    <property type="term" value="F:glycosyltransferase activity"/>
    <property type="evidence" value="ECO:0007669"/>
    <property type="project" value="InterPro"/>
</dbReference>
<evidence type="ECO:0000313" key="2">
    <source>
        <dbReference type="EMBL" id="MBD2846430.1"/>
    </source>
</evidence>
<dbReference type="EMBL" id="JACXIZ010000024">
    <property type="protein sequence ID" value="MBD2846430.1"/>
    <property type="molecule type" value="Genomic_DNA"/>
</dbReference>
<dbReference type="Proteomes" id="UP000621560">
    <property type="component" value="Unassembled WGS sequence"/>
</dbReference>
<gene>
    <name evidence="2" type="ORF">IDH44_14610</name>
</gene>
<dbReference type="AlphaFoldDB" id="A0A927BVI4"/>
<evidence type="ECO:0000259" key="1">
    <source>
        <dbReference type="Pfam" id="PF00534"/>
    </source>
</evidence>
<reference evidence="2" key="1">
    <citation type="submission" date="2020-09" db="EMBL/GenBank/DDBJ databases">
        <title>A novel bacterium of genus Paenibacillus, isolated from South China Sea.</title>
        <authorList>
            <person name="Huang H."/>
            <person name="Mo K."/>
            <person name="Hu Y."/>
        </authorList>
    </citation>
    <scope>NUCLEOTIDE SEQUENCE</scope>
    <source>
        <strain evidence="2">IB182496</strain>
    </source>
</reference>
<sequence>METLNRERCKALQVRGVHCHQLYLQSGTGLQNIQKIPTYVTNADAGIRTLLTRENYDAIIVSSHHAMLPRLRELGYAKLLIYEAQGLGGYNVAREYLLRARPAISAHANGLLYPNTRHLISLFREIYPAKKHFCFDNCLDTERFTYRPGKTQPAPIMAWVGRIEPNKNWRMFLNIASCLTTTVKNLDIWLFEDDTISLEKADFNARVKQLRLDARLVRHANIPHERMAHYYSRIGDSGGFLCSTSVMEGFGYAVLEAMSCRCPVAASDSDGVRCFITHNETGKLFAQDDLMGAVREARELLIRAELRKRIRDNAEIRAMSQFSPRLYAHRFMNMLAELGLNTSL</sequence>
<dbReference type="SUPFAM" id="SSF53756">
    <property type="entry name" value="UDP-Glycosyltransferase/glycogen phosphorylase"/>
    <property type="match status" value="1"/>
</dbReference>
<dbReference type="InterPro" id="IPR001296">
    <property type="entry name" value="Glyco_trans_1"/>
</dbReference>
<dbReference type="CDD" id="cd03801">
    <property type="entry name" value="GT4_PimA-like"/>
    <property type="match status" value="1"/>
</dbReference>
<dbReference type="PANTHER" id="PTHR12526">
    <property type="entry name" value="GLYCOSYLTRANSFERASE"/>
    <property type="match status" value="1"/>
</dbReference>
<comment type="caution">
    <text evidence="2">The sequence shown here is derived from an EMBL/GenBank/DDBJ whole genome shotgun (WGS) entry which is preliminary data.</text>
</comment>
<evidence type="ECO:0000313" key="3">
    <source>
        <dbReference type="Proteomes" id="UP000621560"/>
    </source>
</evidence>
<proteinExistence type="predicted"/>
<feature type="domain" description="Glycosyl transferase family 1" evidence="1">
    <location>
        <begin position="150"/>
        <end position="315"/>
    </location>
</feature>
<dbReference type="Pfam" id="PF00534">
    <property type="entry name" value="Glycos_transf_1"/>
    <property type="match status" value="1"/>
</dbReference>
<keyword evidence="3" id="KW-1185">Reference proteome</keyword>
<name>A0A927BVI4_9BACL</name>
<accession>A0A927BVI4</accession>
<organism evidence="2 3">
    <name type="scientific">Paenibacillus sabuli</name>
    <dbReference type="NCBI Taxonomy" id="2772509"/>
    <lineage>
        <taxon>Bacteria</taxon>
        <taxon>Bacillati</taxon>
        <taxon>Bacillota</taxon>
        <taxon>Bacilli</taxon>
        <taxon>Bacillales</taxon>
        <taxon>Paenibacillaceae</taxon>
        <taxon>Paenibacillus</taxon>
    </lineage>
</organism>